<reference evidence="1" key="1">
    <citation type="submission" date="2022-07" db="EMBL/GenBank/DDBJ databases">
        <title>Phylogenomic reconstructions and comparative analyses of Kickxellomycotina fungi.</title>
        <authorList>
            <person name="Reynolds N.K."/>
            <person name="Stajich J.E."/>
            <person name="Barry K."/>
            <person name="Grigoriev I.V."/>
            <person name="Crous P."/>
            <person name="Smith M.E."/>
        </authorList>
    </citation>
    <scope>NUCLEOTIDE SEQUENCE</scope>
    <source>
        <strain evidence="1">NBRC 105413</strain>
    </source>
</reference>
<comment type="caution">
    <text evidence="1">The sequence shown here is derived from an EMBL/GenBank/DDBJ whole genome shotgun (WGS) entry which is preliminary data.</text>
</comment>
<keyword evidence="2" id="KW-1185">Reference proteome</keyword>
<dbReference type="EMBL" id="JANBOH010000092">
    <property type="protein sequence ID" value="KAJ1645707.1"/>
    <property type="molecule type" value="Genomic_DNA"/>
</dbReference>
<protein>
    <submittedName>
        <fullName evidence="1">Uncharacterized protein</fullName>
    </submittedName>
</protein>
<organism evidence="1 2">
    <name type="scientific">Coemansia asiatica</name>
    <dbReference type="NCBI Taxonomy" id="1052880"/>
    <lineage>
        <taxon>Eukaryota</taxon>
        <taxon>Fungi</taxon>
        <taxon>Fungi incertae sedis</taxon>
        <taxon>Zoopagomycota</taxon>
        <taxon>Kickxellomycotina</taxon>
        <taxon>Kickxellomycetes</taxon>
        <taxon>Kickxellales</taxon>
        <taxon>Kickxellaceae</taxon>
        <taxon>Coemansia</taxon>
    </lineage>
</organism>
<dbReference type="InterPro" id="IPR021861">
    <property type="entry name" value="THO_THOC1"/>
</dbReference>
<dbReference type="GO" id="GO:0000445">
    <property type="term" value="C:THO complex part of transcription export complex"/>
    <property type="evidence" value="ECO:0007669"/>
    <property type="project" value="TreeGrafter"/>
</dbReference>
<dbReference type="Proteomes" id="UP001145021">
    <property type="component" value="Unassembled WGS sequence"/>
</dbReference>
<evidence type="ECO:0000313" key="2">
    <source>
        <dbReference type="Proteomes" id="UP001145021"/>
    </source>
</evidence>
<evidence type="ECO:0000313" key="1">
    <source>
        <dbReference type="EMBL" id="KAJ1645707.1"/>
    </source>
</evidence>
<dbReference type="GO" id="GO:0006406">
    <property type="term" value="P:mRNA export from nucleus"/>
    <property type="evidence" value="ECO:0007669"/>
    <property type="project" value="TreeGrafter"/>
</dbReference>
<dbReference type="PANTHER" id="PTHR13265:SF0">
    <property type="entry name" value="HPR1"/>
    <property type="match status" value="1"/>
</dbReference>
<dbReference type="PANTHER" id="PTHR13265">
    <property type="entry name" value="THO COMPLEX SUBUNIT 1"/>
    <property type="match status" value="1"/>
</dbReference>
<dbReference type="AlphaFoldDB" id="A0A9W7XLI3"/>
<accession>A0A9W7XLI3</accession>
<sequence>MSTNSALRQLVDQAVDAAIQKGIIYSDELDTDAVNRISAVLQAEIVGATDAAKRQRDLEYSLHTCGVDLAMQLSQQQQQMANDQLALSRVLALIDIAAVLSDSSVLDSSLAFALLEEIMDMVDMTRADAVFRHIERRATFLRRNVSATGGKGVVMLRMCNGLLRRISQSSMSEFSGRVQIFVANTFTLSERSGVNLRGDTDTMHVARADDDSDDPLYKAFWLLQRYFAEPKSLQTGDSAKMFIEAATTTVDEFRRTINSRVPPISLDPTGTECLRHLTSPALFRMQLADTLVKCQVLLQLLIFIKHVLALTGDALSKLRETATNKLVVTEISLTTSERNSLVEIRKRAIHQLVGAANDRGLFSRTAQFVLFHETNWFRWKAESCRPFEPEPLPEELVREMKDAARSFMAHGLVRFDSSKASAEKPGTPMLWDLPPVTVDDVDALGGQVQKMDLFAAMKRLDVYCREDSDYELLTASEQARADLLQWRALRESVHQDMFRNVNPASHALTSLRSLVFPPAASGLEDSTMMEVE</sequence>
<dbReference type="Pfam" id="PF11957">
    <property type="entry name" value="efThoc1"/>
    <property type="match status" value="2"/>
</dbReference>
<gene>
    <name evidence="1" type="ORF">LPJ64_002724</name>
</gene>
<name>A0A9W7XLI3_9FUNG</name>
<proteinExistence type="predicted"/>